<accession>A0A956NI40</accession>
<reference evidence="3" key="1">
    <citation type="submission" date="2020-04" db="EMBL/GenBank/DDBJ databases">
        <authorList>
            <person name="Zhang T."/>
        </authorList>
    </citation>
    <scope>NUCLEOTIDE SEQUENCE</scope>
    <source>
        <strain evidence="3">HKST-UBA02</strain>
    </source>
</reference>
<gene>
    <name evidence="3" type="ORF">KDA27_24550</name>
</gene>
<feature type="region of interest" description="Disordered" evidence="1">
    <location>
        <begin position="214"/>
        <end position="265"/>
    </location>
</feature>
<keyword evidence="2" id="KW-0472">Membrane</keyword>
<feature type="transmembrane region" description="Helical" evidence="2">
    <location>
        <begin position="100"/>
        <end position="118"/>
    </location>
</feature>
<reference evidence="3" key="2">
    <citation type="journal article" date="2021" name="Microbiome">
        <title>Successional dynamics and alternative stable states in a saline activated sludge microbial community over 9 years.</title>
        <authorList>
            <person name="Wang Y."/>
            <person name="Ye J."/>
            <person name="Ju F."/>
            <person name="Liu L."/>
            <person name="Boyd J.A."/>
            <person name="Deng Y."/>
            <person name="Parks D.H."/>
            <person name="Jiang X."/>
            <person name="Yin X."/>
            <person name="Woodcroft B.J."/>
            <person name="Tyson G.W."/>
            <person name="Hugenholtz P."/>
            <person name="Polz M.F."/>
            <person name="Zhang T."/>
        </authorList>
    </citation>
    <scope>NUCLEOTIDE SEQUENCE</scope>
    <source>
        <strain evidence="3">HKST-UBA02</strain>
    </source>
</reference>
<evidence type="ECO:0000313" key="3">
    <source>
        <dbReference type="EMBL" id="MCA9758986.1"/>
    </source>
</evidence>
<keyword evidence="2" id="KW-1133">Transmembrane helix</keyword>
<proteinExistence type="predicted"/>
<name>A0A956NI40_UNCEI</name>
<evidence type="ECO:0000256" key="2">
    <source>
        <dbReference type="SAM" id="Phobius"/>
    </source>
</evidence>
<feature type="transmembrane region" description="Helical" evidence="2">
    <location>
        <begin position="361"/>
        <end position="381"/>
    </location>
</feature>
<comment type="caution">
    <text evidence="3">The sequence shown here is derived from an EMBL/GenBank/DDBJ whole genome shotgun (WGS) entry which is preliminary data.</text>
</comment>
<evidence type="ECO:0000256" key="1">
    <source>
        <dbReference type="SAM" id="MobiDB-lite"/>
    </source>
</evidence>
<sequence length="617" mass="66844">MDRADGGLGVSGLDVIEHETPQHEIAPRRSGEEGRPRVTLAIGAAALALTVLLLRRPLWLLPGPGRDEASYHYWAHHPEPAFAPLVQLTVRLFELPFGHALWSLRAPVALLGIVVLWLHDDRLRRAGSTGSTRLFFASLLALTPWLGFSGSILHPDAFLLVSLLALVISARDRRPLAIAIAACAAALSKPTGVLVLPVAWWLVEALAVNSDGRLRRGGTHQRGGRQRGGRQRESRRRGAQQRGPGHDGACQFDTPRDRGTPPRPSHRTRIVLARTILILGVFPLATALGTGLLTAIGEFGHMSPEIPLASRFGTWGLALVFVGGLLLPWFGVRGGIDRARLLAHARRNGTSWTEAPETREAAAALATAVLLLAVFTSAALFRGQFKPNWVLPAFVLVLPLRPLRPPHRVGVGRKLAIAVGLAFSLGCSICQTLVLHDPDVVMNAEAALQRRGFGSTPLDYSVHAGTRERMFQRTRHGRPASPSTRTGPRSRRAFGDLGTEARRLAMSMPSPTAQRTPRHATAVDPVTVAQFVTSCRTTTVWRCSCSGTSGRAKSGSRSRETACSSERWMAVCRAPLPAGTPRTSCSCRCTRMRVKCGTGSNWWRPWTTCGIPRRGPG</sequence>
<feature type="transmembrane region" description="Helical" evidence="2">
    <location>
        <begin position="312"/>
        <end position="332"/>
    </location>
</feature>
<keyword evidence="2" id="KW-0812">Transmembrane</keyword>
<feature type="transmembrane region" description="Helical" evidence="2">
    <location>
        <begin position="38"/>
        <end position="54"/>
    </location>
</feature>
<feature type="transmembrane region" description="Helical" evidence="2">
    <location>
        <begin position="130"/>
        <end position="146"/>
    </location>
</feature>
<organism evidence="3 4">
    <name type="scientific">Eiseniibacteriota bacterium</name>
    <dbReference type="NCBI Taxonomy" id="2212470"/>
    <lineage>
        <taxon>Bacteria</taxon>
        <taxon>Candidatus Eiseniibacteriota</taxon>
    </lineage>
</organism>
<protein>
    <submittedName>
        <fullName evidence="3">Uncharacterized protein</fullName>
    </submittedName>
</protein>
<feature type="transmembrane region" description="Helical" evidence="2">
    <location>
        <begin position="152"/>
        <end position="170"/>
    </location>
</feature>
<feature type="transmembrane region" description="Helical" evidence="2">
    <location>
        <begin position="271"/>
        <end position="292"/>
    </location>
</feature>
<dbReference type="AlphaFoldDB" id="A0A956NI40"/>
<dbReference type="Proteomes" id="UP000739538">
    <property type="component" value="Unassembled WGS sequence"/>
</dbReference>
<evidence type="ECO:0000313" key="4">
    <source>
        <dbReference type="Proteomes" id="UP000739538"/>
    </source>
</evidence>
<feature type="region of interest" description="Disordered" evidence="1">
    <location>
        <begin position="471"/>
        <end position="493"/>
    </location>
</feature>
<dbReference type="EMBL" id="JAGQHS010000242">
    <property type="protein sequence ID" value="MCA9758986.1"/>
    <property type="molecule type" value="Genomic_DNA"/>
</dbReference>
<feature type="compositionally biased region" description="Basic residues" evidence="1">
    <location>
        <begin position="215"/>
        <end position="239"/>
    </location>
</feature>